<keyword evidence="3 9" id="KW-0479">Metal-binding</keyword>
<dbReference type="InterPro" id="IPR036238">
    <property type="entry name" value="Transglutaminase_C_sf"/>
</dbReference>
<feature type="active site" evidence="8">
    <location>
        <position position="353"/>
    </location>
</feature>
<comment type="similarity">
    <text evidence="1">Belongs to the transglutaminase superfamily. Transglutaminase family.</text>
</comment>
<evidence type="ECO:0000256" key="5">
    <source>
        <dbReference type="ARBA" id="ARBA00023315"/>
    </source>
</evidence>
<dbReference type="OMA" id="KNPPMQL"/>
<sequence>MSALQLKSINLQKATNVANHHTSGFDSTVFALRRGQPITVNLNFNRVFYTGESVAIDVETGPSPSVPKNTKAVMPVSKYANPQTWSASSGQSTGATMPVIINIPVNAIPGRYKMTAHLARSGRTTASYRLPEFFVLFNPWNQDDQVYMSNEAERNEYVLNEYGVIFRGNANNISRLAWDYAQFEGDMLDICFLMLDSCLEHKTDPITDISNRYDPIYVGRVLSAIVNINDDNGVLYGRWDNDYSDGVSPTSWSGSARILRSWRDNGPVKYGQCWVFAGVLCTVLRCLGIPARVISNFESAHDGNSNLLIEEYFDEKGTQLGSPDSVWNFHCWNEAWFTRGDLGDNYGGWQILDSTPQEPSGGIYCLGPTSLKAVKQGDVTLDYDTTFVFGEVNSDRKRFIKYSDGRPLQNVYTDTASVGQFISTKAVGSNNRQDVTNGYKDPEGSGKERETFNKARTTLLSLGIATMAARSVQEEPKGPKPEITGSFKLSGQPQIGDDVVVIFNIKNPTSARKNIKLKFTVTAIVYNRAVSKEILTNNQPVTLAANKEESVNLTVEYSKYQGALTPDNMIQVVAVCEEENGAALLTDTVITLKNPPMQLKVPDKAAVNKALSVEVIFQNTIGDRLKNCLITLEGSGLIKDEVKVPVPDLKPSEKYSTKVVITPYKSGERNLSANLSADKLSDVKANLTVKVDAA</sequence>
<reference evidence="11" key="1">
    <citation type="journal article" date="2010" name="Science">
        <title>The genome of the Western clawed frog Xenopus tropicalis.</title>
        <authorList>
            <person name="Hellsten U."/>
            <person name="Harland R.M."/>
            <person name="Gilchrist M.J."/>
            <person name="Hendrix D."/>
            <person name="Jurka J."/>
            <person name="Kapitonov V."/>
            <person name="Ovcharenko I."/>
            <person name="Putnam N.H."/>
            <person name="Shu S."/>
            <person name="Taher L."/>
            <person name="Blitz I.L."/>
            <person name="Blumberg B."/>
            <person name="Dichmann D.S."/>
            <person name="Dubchak I."/>
            <person name="Amaya E."/>
            <person name="Detter J.C."/>
            <person name="Fletcher R."/>
            <person name="Gerhard D.S."/>
            <person name="Goodstein D."/>
            <person name="Graves T."/>
            <person name="Grigoriev I.V."/>
            <person name="Grimwood J."/>
            <person name="Kawashima T."/>
            <person name="Lindquist E."/>
            <person name="Lucas S.M."/>
            <person name="Mead P.E."/>
            <person name="Mitros T."/>
            <person name="Ogino H."/>
            <person name="Ohta Y."/>
            <person name="Poliakov A.V."/>
            <person name="Pollet N."/>
            <person name="Robert J."/>
            <person name="Salamov A."/>
            <person name="Sater A.K."/>
            <person name="Schmutz J."/>
            <person name="Terry A."/>
            <person name="Vize P.D."/>
            <person name="Warren W.C."/>
            <person name="Wells D."/>
            <person name="Wills A."/>
            <person name="Wilson R.K."/>
            <person name="Zimmerman L.B."/>
            <person name="Zorn A.M."/>
            <person name="Grainger R."/>
            <person name="Grammer T."/>
            <person name="Khokha M.K."/>
            <person name="Richardson P.M."/>
            <person name="Rokhsar D.S."/>
        </authorList>
    </citation>
    <scope>NUCLEOTIDE SEQUENCE [LARGE SCALE GENOMIC DNA]</scope>
    <source>
        <strain evidence="11">Nigerian</strain>
    </source>
</reference>
<dbReference type="InterPro" id="IPR050779">
    <property type="entry name" value="Transglutaminase"/>
</dbReference>
<dbReference type="GO" id="GO:0046872">
    <property type="term" value="F:metal ion binding"/>
    <property type="evidence" value="ECO:0007669"/>
    <property type="project" value="UniProtKB-KW"/>
</dbReference>
<name>F6Z5W7_XENTR</name>
<dbReference type="GeneTree" id="ENSGT01050000244866"/>
<keyword evidence="12" id="KW-1185">Reference proteome</keyword>
<dbReference type="FunFam" id="2.60.40.10:FF:000171">
    <property type="entry name" value="protein-glutamine gamma-glutamyltransferase 6"/>
    <property type="match status" value="1"/>
</dbReference>
<dbReference type="InterPro" id="IPR014756">
    <property type="entry name" value="Ig_E-set"/>
</dbReference>
<proteinExistence type="inferred from homology"/>
<dbReference type="InterPro" id="IPR001102">
    <property type="entry name" value="Transglutaminase_N"/>
</dbReference>
<feature type="binding site" evidence="9">
    <location>
        <position position="448"/>
    </location>
    <ligand>
        <name>Ca(2+)</name>
        <dbReference type="ChEBI" id="CHEBI:29108"/>
    </ligand>
</feature>
<evidence type="ECO:0000313" key="14">
    <source>
        <dbReference type="Xenbase" id="XB-GENE-5955394"/>
    </source>
</evidence>
<evidence type="ECO:0000256" key="1">
    <source>
        <dbReference type="ARBA" id="ARBA00005968"/>
    </source>
</evidence>
<dbReference type="GeneID" id="594880"/>
<evidence type="ECO:0000313" key="11">
    <source>
        <dbReference type="Ensembl" id="ENSXETP00000016003"/>
    </source>
</evidence>
<comment type="cofactor">
    <cofactor evidence="9">
        <name>Ca(2+)</name>
        <dbReference type="ChEBI" id="CHEBI:29108"/>
    </cofactor>
    <text evidence="9">Binds 1 Ca(2+) ion per subunit.</text>
</comment>
<reference evidence="13" key="3">
    <citation type="submission" date="2025-04" db="UniProtKB">
        <authorList>
            <consortium name="RefSeq"/>
        </authorList>
    </citation>
    <scope>IDENTIFICATION</scope>
    <source>
        <strain evidence="13">Nigerian</strain>
        <tissue evidence="13">Liver and blood</tissue>
    </source>
</reference>
<dbReference type="EC" id="2.3.2.13" evidence="6"/>
<dbReference type="SUPFAM" id="SSF54001">
    <property type="entry name" value="Cysteine proteinases"/>
    <property type="match status" value="1"/>
</dbReference>
<protein>
    <recommendedName>
        <fullName evidence="6">protein-glutamine gamma-glutamyltransferase</fullName>
        <ecNumber evidence="6">2.3.2.13</ecNumber>
    </recommendedName>
</protein>
<evidence type="ECO:0000313" key="13">
    <source>
        <dbReference type="RefSeq" id="XP_002935578.1"/>
    </source>
</evidence>
<dbReference type="Proteomes" id="UP000008143">
    <property type="component" value="Chromosome 10"/>
</dbReference>
<dbReference type="InterPro" id="IPR008958">
    <property type="entry name" value="Transglutaminase_C"/>
</dbReference>
<dbReference type="InterPro" id="IPR036985">
    <property type="entry name" value="Transglutaminase-like_sf"/>
</dbReference>
<reference evidence="11" key="2">
    <citation type="submission" date="2011-06" db="UniProtKB">
        <authorList>
            <consortium name="Ensembl"/>
        </authorList>
    </citation>
    <scope>IDENTIFICATION</scope>
</reference>
<dbReference type="InterPro" id="IPR023608">
    <property type="entry name" value="Transglutaminase_animal"/>
</dbReference>
<feature type="domain" description="Transglutaminase-like" evidence="10">
    <location>
        <begin position="265"/>
        <end position="356"/>
    </location>
</feature>
<evidence type="ECO:0000259" key="10">
    <source>
        <dbReference type="SMART" id="SM00460"/>
    </source>
</evidence>
<comment type="catalytic activity">
    <reaction evidence="7">
        <text>L-glutaminyl-[protein] + L-lysyl-[protein] = [protein]-L-lysyl-N(6)-5-L-glutamyl-[protein] + NH4(+)</text>
        <dbReference type="Rhea" id="RHEA:54816"/>
        <dbReference type="Rhea" id="RHEA-COMP:9752"/>
        <dbReference type="Rhea" id="RHEA-COMP:10207"/>
        <dbReference type="Rhea" id="RHEA-COMP:14005"/>
        <dbReference type="ChEBI" id="CHEBI:28938"/>
        <dbReference type="ChEBI" id="CHEBI:29969"/>
        <dbReference type="ChEBI" id="CHEBI:30011"/>
        <dbReference type="ChEBI" id="CHEBI:138370"/>
        <dbReference type="EC" id="2.3.2.13"/>
    </reaction>
</comment>
<keyword evidence="5" id="KW-0012">Acyltransferase</keyword>
<organism evidence="11">
    <name type="scientific">Xenopus tropicalis</name>
    <name type="common">Western clawed frog</name>
    <name type="synonym">Silurana tropicalis</name>
    <dbReference type="NCBI Taxonomy" id="8364"/>
    <lineage>
        <taxon>Eukaryota</taxon>
        <taxon>Metazoa</taxon>
        <taxon>Chordata</taxon>
        <taxon>Craniata</taxon>
        <taxon>Vertebrata</taxon>
        <taxon>Euteleostomi</taxon>
        <taxon>Amphibia</taxon>
        <taxon>Batrachia</taxon>
        <taxon>Anura</taxon>
        <taxon>Pipoidea</taxon>
        <taxon>Pipidae</taxon>
        <taxon>Xenopodinae</taxon>
        <taxon>Xenopus</taxon>
        <taxon>Silurana</taxon>
    </lineage>
</organism>
<dbReference type="RefSeq" id="XP_002935578.1">
    <property type="nucleotide sequence ID" value="XM_002935532.2"/>
</dbReference>
<dbReference type="FunFam" id="2.60.40.10:FF:004499">
    <property type="match status" value="1"/>
</dbReference>
<dbReference type="Xenbase" id="XB-GENE-5955394">
    <property type="gene designation" value="tgm3l.8"/>
</dbReference>
<dbReference type="Gene3D" id="2.60.40.10">
    <property type="entry name" value="Immunoglobulins"/>
    <property type="match status" value="3"/>
</dbReference>
<evidence type="ECO:0000256" key="3">
    <source>
        <dbReference type="ARBA" id="ARBA00022723"/>
    </source>
</evidence>
<evidence type="ECO:0000313" key="12">
    <source>
        <dbReference type="Proteomes" id="UP000008143"/>
    </source>
</evidence>
<dbReference type="SUPFAM" id="SSF81296">
    <property type="entry name" value="E set domains"/>
    <property type="match status" value="1"/>
</dbReference>
<feature type="active site" evidence="8">
    <location>
        <position position="273"/>
    </location>
</feature>
<keyword evidence="4 9" id="KW-0106">Calcium</keyword>
<dbReference type="Pfam" id="PF00927">
    <property type="entry name" value="Transglut_C"/>
    <property type="match status" value="2"/>
</dbReference>
<evidence type="ECO:0000256" key="4">
    <source>
        <dbReference type="ARBA" id="ARBA00022837"/>
    </source>
</evidence>
<evidence type="ECO:0000256" key="7">
    <source>
        <dbReference type="ARBA" id="ARBA00051843"/>
    </source>
</evidence>
<dbReference type="GO" id="GO:0003810">
    <property type="term" value="F:protein-glutamine gamma-glutamyltransferase activity"/>
    <property type="evidence" value="ECO:0007669"/>
    <property type="project" value="UniProtKB-EC"/>
</dbReference>
<accession>F6Z5W7</accession>
<feature type="binding site" evidence="9">
    <location>
        <position position="395"/>
    </location>
    <ligand>
        <name>Ca(2+)</name>
        <dbReference type="ChEBI" id="CHEBI:29108"/>
    </ligand>
</feature>
<dbReference type="Pfam" id="PF01841">
    <property type="entry name" value="Transglut_core"/>
    <property type="match status" value="1"/>
</dbReference>
<dbReference type="Bgee" id="ENSXETG00000007358">
    <property type="expression patterns" value="Expressed in post-anal tail and 1 other cell type or tissue"/>
</dbReference>
<dbReference type="PROSITE" id="PS00547">
    <property type="entry name" value="TRANSGLUTAMINASES"/>
    <property type="match status" value="1"/>
</dbReference>
<feature type="binding site" evidence="9">
    <location>
        <position position="393"/>
    </location>
    <ligand>
        <name>Ca(2+)</name>
        <dbReference type="ChEBI" id="CHEBI:29108"/>
    </ligand>
</feature>
<evidence type="ECO:0000256" key="6">
    <source>
        <dbReference type="ARBA" id="ARBA00024222"/>
    </source>
</evidence>
<feature type="active site" evidence="8">
    <location>
        <position position="330"/>
    </location>
</feature>
<dbReference type="SMART" id="SM00460">
    <property type="entry name" value="TGc"/>
    <property type="match status" value="1"/>
</dbReference>
<dbReference type="Pfam" id="PF00868">
    <property type="entry name" value="Transglut_N"/>
    <property type="match status" value="1"/>
</dbReference>
<dbReference type="FunFam" id="2.60.40.10:FF:000090">
    <property type="entry name" value="Protein-glutamine gamma-glutamyltransferase 2"/>
    <property type="match status" value="1"/>
</dbReference>
<dbReference type="InterPro" id="IPR038765">
    <property type="entry name" value="Papain-like_cys_pep_sf"/>
</dbReference>
<evidence type="ECO:0000256" key="9">
    <source>
        <dbReference type="PIRSR" id="PIRSR000459-2"/>
    </source>
</evidence>
<evidence type="ECO:0000256" key="2">
    <source>
        <dbReference type="ARBA" id="ARBA00022679"/>
    </source>
</evidence>
<dbReference type="SUPFAM" id="SSF49309">
    <property type="entry name" value="Transglutaminase, two C-terminal domains"/>
    <property type="match status" value="2"/>
</dbReference>
<dbReference type="InterPro" id="IPR002931">
    <property type="entry name" value="Transglutaminase-like"/>
</dbReference>
<dbReference type="AlphaFoldDB" id="F6Z5W7"/>
<dbReference type="PANTHER" id="PTHR11590:SF82">
    <property type="entry name" value="PROTEIN-GLUTAMINE GAMMA-GLUTAMYLTRANSFERASE E"/>
    <property type="match status" value="1"/>
</dbReference>
<dbReference type="PIRSF" id="PIRSF000459">
    <property type="entry name" value="TGM_EBP42"/>
    <property type="match status" value="1"/>
</dbReference>
<keyword evidence="2" id="KW-0808">Transferase</keyword>
<dbReference type="KEGG" id="xtr:594880"/>
<dbReference type="InterPro" id="IPR013808">
    <property type="entry name" value="Transglutaminase_AS"/>
</dbReference>
<evidence type="ECO:0000256" key="8">
    <source>
        <dbReference type="PIRSR" id="PIRSR000459-1"/>
    </source>
</evidence>
<dbReference type="Gene3D" id="3.90.260.10">
    <property type="entry name" value="Transglutaminase-like"/>
    <property type="match status" value="1"/>
</dbReference>
<dbReference type="PANTHER" id="PTHR11590">
    <property type="entry name" value="PROTEIN-GLUTAMINE GAMMA-GLUTAMYLTRANSFERASE"/>
    <property type="match status" value="1"/>
</dbReference>
<gene>
    <name evidence="13 14" type="primary">tgm3l.8</name>
    <name evidence="11" type="synonym">tgm3l.7</name>
</gene>
<dbReference type="FunFam" id="3.90.260.10:FF:000001">
    <property type="entry name" value="Protein-glutamine gamma-glutamyltransferase 2"/>
    <property type="match status" value="1"/>
</dbReference>
<dbReference type="AGR" id="Xenbase:XB-GENE-5955394"/>
<dbReference type="Ensembl" id="ENSXETT00000016003">
    <property type="protein sequence ID" value="ENSXETP00000016003"/>
    <property type="gene ID" value="ENSXETG00000007358"/>
</dbReference>
<feature type="binding site" evidence="9">
    <location>
        <position position="443"/>
    </location>
    <ligand>
        <name>Ca(2+)</name>
        <dbReference type="ChEBI" id="CHEBI:29108"/>
    </ligand>
</feature>
<dbReference type="OrthoDB" id="437511at2759"/>
<dbReference type="InterPro" id="IPR013783">
    <property type="entry name" value="Ig-like_fold"/>
</dbReference>
<dbReference type="CTD" id="594880"/>